<evidence type="ECO:0000313" key="2">
    <source>
        <dbReference type="Proteomes" id="UP000318052"/>
    </source>
</evidence>
<reference evidence="2" key="1">
    <citation type="journal article" date="2019" name="Microbiol. Resour. Announc.">
        <title>Draft Genomic Sequences of Streptomyces misionensis and Streptomyces albidoflavus, bacteria applied for phytopathogen biocontrol.</title>
        <authorList>
            <person name="Pylro V."/>
            <person name="Dias A."/>
            <person name="Andreote F."/>
            <person name="Varani A."/>
            <person name="Andreote C."/>
            <person name="Bernardo E."/>
            <person name="Martins T."/>
        </authorList>
    </citation>
    <scope>NUCLEOTIDE SEQUENCE [LARGE SCALE GENOMIC DNA]</scope>
    <source>
        <strain evidence="2">77</strain>
    </source>
</reference>
<comment type="caution">
    <text evidence="1">The sequence shown here is derived from an EMBL/GenBank/DDBJ whole genome shotgun (WGS) entry which is preliminary data.</text>
</comment>
<dbReference type="Proteomes" id="UP000318052">
    <property type="component" value="Unassembled WGS sequence"/>
</dbReference>
<protein>
    <submittedName>
        <fullName evidence="1">TetR/AcrR family transcriptional regulator</fullName>
    </submittedName>
</protein>
<sequence length="59" mass="6176">LCTLTEALEGPTAVTARLTDWWLLTLGSLQQRPDAAGVLGRVRARGGHAEARMGAACGE</sequence>
<organism evidence="1 2">
    <name type="scientific">Streptomyces albidoflavus</name>
    <dbReference type="NCBI Taxonomy" id="1886"/>
    <lineage>
        <taxon>Bacteria</taxon>
        <taxon>Bacillati</taxon>
        <taxon>Actinomycetota</taxon>
        <taxon>Actinomycetes</taxon>
        <taxon>Kitasatosporales</taxon>
        <taxon>Streptomycetaceae</taxon>
        <taxon>Streptomyces</taxon>
        <taxon>Streptomyces albidoflavus group</taxon>
    </lineage>
</organism>
<dbReference type="EMBL" id="VOGX01000076">
    <property type="protein sequence ID" value="TWV17240.1"/>
    <property type="molecule type" value="Genomic_DNA"/>
</dbReference>
<feature type="non-terminal residue" evidence="1">
    <location>
        <position position="1"/>
    </location>
</feature>
<keyword evidence="2" id="KW-1185">Reference proteome</keyword>
<evidence type="ECO:0000313" key="1">
    <source>
        <dbReference type="EMBL" id="TWV17240.1"/>
    </source>
</evidence>
<proteinExistence type="predicted"/>
<accession>A0ABY3GQY2</accession>
<name>A0ABY3GQY2_9ACTN</name>
<gene>
    <name evidence="1" type="ORF">FRZ02_31040</name>
</gene>